<dbReference type="AlphaFoldDB" id="A0A6L9XW36"/>
<keyword evidence="2" id="KW-1185">Reference proteome</keyword>
<dbReference type="Proteomes" id="UP000474967">
    <property type="component" value="Unassembled WGS sequence"/>
</dbReference>
<organism evidence="1 2">
    <name type="scientific">Leifsonia tongyongensis</name>
    <dbReference type="NCBI Taxonomy" id="1268043"/>
    <lineage>
        <taxon>Bacteria</taxon>
        <taxon>Bacillati</taxon>
        <taxon>Actinomycetota</taxon>
        <taxon>Actinomycetes</taxon>
        <taxon>Micrococcales</taxon>
        <taxon>Microbacteriaceae</taxon>
        <taxon>Leifsonia</taxon>
    </lineage>
</organism>
<evidence type="ECO:0008006" key="3">
    <source>
        <dbReference type="Google" id="ProtNLM"/>
    </source>
</evidence>
<evidence type="ECO:0000313" key="2">
    <source>
        <dbReference type="Proteomes" id="UP000474967"/>
    </source>
</evidence>
<name>A0A6L9XW36_9MICO</name>
<reference evidence="1 2" key="1">
    <citation type="journal article" date="2014" name="J. Microbiol.">
        <title>Diaminobutyricibacter tongyongensis gen. nov., sp. nov. and Homoserinibacter gongjuensis gen. nov., sp. nov. belong to the family Microbacteriaceae.</title>
        <authorList>
            <person name="Kim S.J."/>
            <person name="Ahn J.H."/>
            <person name="Weon H.Y."/>
            <person name="Hamada M."/>
            <person name="Suzuki K."/>
            <person name="Kwon S.W."/>
        </authorList>
    </citation>
    <scope>NUCLEOTIDE SEQUENCE [LARGE SCALE GENOMIC DNA]</scope>
    <source>
        <strain evidence="1 2">NBRC 108724</strain>
    </source>
</reference>
<dbReference type="EMBL" id="JAAGWY010000001">
    <property type="protein sequence ID" value="NEN05642.1"/>
    <property type="molecule type" value="Genomic_DNA"/>
</dbReference>
<comment type="caution">
    <text evidence="1">The sequence shown here is derived from an EMBL/GenBank/DDBJ whole genome shotgun (WGS) entry which is preliminary data.</text>
</comment>
<dbReference type="RefSeq" id="WP_163288826.1">
    <property type="nucleotide sequence ID" value="NZ_JAAGWY010000001.1"/>
</dbReference>
<evidence type="ECO:0000313" key="1">
    <source>
        <dbReference type="EMBL" id="NEN05642.1"/>
    </source>
</evidence>
<sequence length="201" mass="22919">MRFRKRRRPEFRRFDASSLDSPKPTSLEHALEEGLMIAEYATRLALRNAITIRALRHGDPFQARHFLPEAGDVLRGLAAESSRAAARVAGDREWASHLDGPSEHVHDYRPVDDLNLRRREGLSRALASALLERADDESFLLELIERAREDAWFDIARSIEERLVAREASIETDPTERLLRIQEFVEIDLQALIDATGADPE</sequence>
<gene>
    <name evidence="1" type="ORF">G3T36_07125</name>
</gene>
<proteinExistence type="predicted"/>
<accession>A0A6L9XW36</accession>
<protein>
    <recommendedName>
        <fullName evidence="3">Asparagine synthase</fullName>
    </recommendedName>
</protein>